<name>A0A914QXL5_9BILA</name>
<evidence type="ECO:0000313" key="2">
    <source>
        <dbReference type="Proteomes" id="UP000887578"/>
    </source>
</evidence>
<evidence type="ECO:0000256" key="1">
    <source>
        <dbReference type="SAM" id="MobiDB-lite"/>
    </source>
</evidence>
<organism evidence="2 3">
    <name type="scientific">Panagrolaimus davidi</name>
    <dbReference type="NCBI Taxonomy" id="227884"/>
    <lineage>
        <taxon>Eukaryota</taxon>
        <taxon>Metazoa</taxon>
        <taxon>Ecdysozoa</taxon>
        <taxon>Nematoda</taxon>
        <taxon>Chromadorea</taxon>
        <taxon>Rhabditida</taxon>
        <taxon>Tylenchina</taxon>
        <taxon>Panagrolaimomorpha</taxon>
        <taxon>Panagrolaimoidea</taxon>
        <taxon>Panagrolaimidae</taxon>
        <taxon>Panagrolaimus</taxon>
    </lineage>
</organism>
<proteinExistence type="predicted"/>
<dbReference type="Proteomes" id="UP000887578">
    <property type="component" value="Unplaced"/>
</dbReference>
<accession>A0A914QXL5</accession>
<sequence>MFEFGNVRKIFTDPHYVDKAIHCTKFEITVNFLADATGNDWFRNLKTTDGTNLLGNALKKRRRNHRESLNPRDPLTPAKKRKVVIEPPAPEDLDAAVVDIASCTSLKETRRIIAHTTALRFAYIKSMESEDASQIPENFIKKFPCYLSDASLLHEDYHYNMLQRGLPVADFSAAFKKLVPAIYAVAVAKHIQPPDSIRPTEEDDDYWLACKLLIQLVPKYCRRNKNCQLDRLFVEAWVLGTSPNALQSLMELIFVFDLAYPVEMKPFFLCLEKMAGLELKRPFTSLLDLYNDLMNKSNASDEEVLPPPPSDTAPGIQPENLEPQNSLRPPPPPEPAEVETFETV</sequence>
<keyword evidence="2" id="KW-1185">Reference proteome</keyword>
<evidence type="ECO:0000313" key="3">
    <source>
        <dbReference type="WBParaSite" id="PDA_v2.g86.t1"/>
    </source>
</evidence>
<feature type="region of interest" description="Disordered" evidence="1">
    <location>
        <begin position="298"/>
        <end position="344"/>
    </location>
</feature>
<feature type="region of interest" description="Disordered" evidence="1">
    <location>
        <begin position="61"/>
        <end position="82"/>
    </location>
</feature>
<reference evidence="3" key="1">
    <citation type="submission" date="2022-11" db="UniProtKB">
        <authorList>
            <consortium name="WormBaseParasite"/>
        </authorList>
    </citation>
    <scope>IDENTIFICATION</scope>
</reference>
<protein>
    <submittedName>
        <fullName evidence="3">Uncharacterized protein</fullName>
    </submittedName>
</protein>
<dbReference type="AlphaFoldDB" id="A0A914QXL5"/>
<dbReference type="WBParaSite" id="PDA_v2.g86.t1">
    <property type="protein sequence ID" value="PDA_v2.g86.t1"/>
    <property type="gene ID" value="PDA_v2.g86"/>
</dbReference>